<proteinExistence type="predicted"/>
<organism evidence="1">
    <name type="scientific">Fusarium oxysporum f. sp. vasinfectum 25433</name>
    <dbReference type="NCBI Taxonomy" id="1089449"/>
    <lineage>
        <taxon>Eukaryota</taxon>
        <taxon>Fungi</taxon>
        <taxon>Dikarya</taxon>
        <taxon>Ascomycota</taxon>
        <taxon>Pezizomycotina</taxon>
        <taxon>Sordariomycetes</taxon>
        <taxon>Hypocreomycetidae</taxon>
        <taxon>Hypocreales</taxon>
        <taxon>Nectriaceae</taxon>
        <taxon>Fusarium</taxon>
        <taxon>Fusarium oxysporum species complex</taxon>
    </lineage>
</organism>
<reference evidence="1" key="1">
    <citation type="submission" date="2011-11" db="EMBL/GenBank/DDBJ databases">
        <title>The Genome Sequence of Fusarium oxysporum Cotton.</title>
        <authorList>
            <consortium name="The Broad Institute Genome Sequencing Platform"/>
            <person name="Ma L.-J."/>
            <person name="Gale L.R."/>
            <person name="Schwartz D.C."/>
            <person name="Zhou S."/>
            <person name="Corby-Kistler H."/>
            <person name="Young S.K."/>
            <person name="Zeng Q."/>
            <person name="Gargeya S."/>
            <person name="Fitzgerald M."/>
            <person name="Haas B."/>
            <person name="Abouelleil A."/>
            <person name="Alvarado L."/>
            <person name="Arachchi H.M."/>
            <person name="Berlin A."/>
            <person name="Brown A."/>
            <person name="Chapman S.B."/>
            <person name="Chen Z."/>
            <person name="Dunbar C."/>
            <person name="Freedman E."/>
            <person name="Gearin G."/>
            <person name="Goldberg J."/>
            <person name="Griggs A."/>
            <person name="Gujja S."/>
            <person name="Heiman D."/>
            <person name="Howarth C."/>
            <person name="Larson L."/>
            <person name="Lui A."/>
            <person name="MacDonald P.J.P."/>
            <person name="Montmayeur A."/>
            <person name="Murphy C."/>
            <person name="Neiman D."/>
            <person name="Pearson M."/>
            <person name="Priest M."/>
            <person name="Roberts A."/>
            <person name="Saif S."/>
            <person name="Shea T."/>
            <person name="Shenoy N."/>
            <person name="Sisk P."/>
            <person name="Stolte C."/>
            <person name="Sykes S."/>
            <person name="Wortman J."/>
            <person name="Nusbaum C."/>
            <person name="Birren B."/>
        </authorList>
    </citation>
    <scope>NUCLEOTIDE SEQUENCE [LARGE SCALE GENOMIC DNA]</scope>
    <source>
        <strain evidence="1">25433</strain>
    </source>
</reference>
<dbReference type="OrthoDB" id="1874341at2759"/>
<name>X0KWU1_FUSOX</name>
<dbReference type="InterPro" id="IPR019183">
    <property type="entry name" value="NAA25_NatB_aux_su"/>
</dbReference>
<dbReference type="Pfam" id="PF09797">
    <property type="entry name" value="NatB_MDM20"/>
    <property type="match status" value="1"/>
</dbReference>
<dbReference type="Proteomes" id="UP000030701">
    <property type="component" value="Unassembled WGS sequence"/>
</dbReference>
<evidence type="ECO:0008006" key="2">
    <source>
        <dbReference type="Google" id="ProtNLM"/>
    </source>
</evidence>
<dbReference type="EMBL" id="KK035212">
    <property type="protein sequence ID" value="EXM18053.1"/>
    <property type="molecule type" value="Genomic_DNA"/>
</dbReference>
<accession>X0KWU1</accession>
<evidence type="ECO:0000313" key="1">
    <source>
        <dbReference type="EMBL" id="EXM18053.1"/>
    </source>
</evidence>
<reference evidence="1" key="2">
    <citation type="submission" date="2014-03" db="EMBL/GenBank/DDBJ databases">
        <title>The Genome Annotation of Fusarium oxysporum Cotton.</title>
        <authorList>
            <consortium name="The Broad Institute Genomics Platform"/>
            <person name="Ma L.-J."/>
            <person name="Corby-Kistler H."/>
            <person name="Broz K."/>
            <person name="Gale L.R."/>
            <person name="Jonkers W."/>
            <person name="O'Donnell K."/>
            <person name="Ploetz R."/>
            <person name="Steinberg C."/>
            <person name="Schwartz D.C."/>
            <person name="VanEtten H."/>
            <person name="Zhou S."/>
            <person name="Young S.K."/>
            <person name="Zeng Q."/>
            <person name="Gargeya S."/>
            <person name="Fitzgerald M."/>
            <person name="Abouelleil A."/>
            <person name="Alvarado L."/>
            <person name="Chapman S.B."/>
            <person name="Gainer-Dewar J."/>
            <person name="Goldberg J."/>
            <person name="Griggs A."/>
            <person name="Gujja S."/>
            <person name="Hansen M."/>
            <person name="Howarth C."/>
            <person name="Imamovic A."/>
            <person name="Ireland A."/>
            <person name="Larimer J."/>
            <person name="McCowan C."/>
            <person name="Murphy C."/>
            <person name="Pearson M."/>
            <person name="Poon T.W."/>
            <person name="Priest M."/>
            <person name="Roberts A."/>
            <person name="Saif S."/>
            <person name="Shea T."/>
            <person name="Sykes S."/>
            <person name="Wortman J."/>
            <person name="Nusbaum C."/>
            <person name="Birren B."/>
        </authorList>
    </citation>
    <scope>NUCLEOTIDE SEQUENCE</scope>
    <source>
        <strain evidence="1">25433</strain>
    </source>
</reference>
<gene>
    <name evidence="1" type="ORF">FOTG_13788</name>
</gene>
<protein>
    <recommendedName>
        <fullName evidence="2">N-acetyltransferase B complex non catalytic subunit</fullName>
    </recommendedName>
</protein>
<dbReference type="AlphaFoldDB" id="X0KWU1"/>
<sequence>MLGFWKHAVSVILMLEQRQSFGLRATKLAVMWRKLHRHSSTAPPPFCSIQLQFEPLQTLTHSLSIIQSILVGWGGKASRSLTLMNRQQRPNLKNGVDLQLQSAFNDGNWAAVIRLAEKRARTFNDQYYEIVKICAESQLDDPSSKFAAITAIDKYIREGTVVKDVDAIDLLEWASQGLNIEEDFPETLGPLRARLVKATPKDKIGASRCLESCLLHWDLVSAQQIAAILDRTFPQERSFMFWNIVITHLLATSPQSPSEKKKLYGMLALKQIQRAAQLAEEAATTRGEDAKPQPRSIQTEEEILLLYDVTERHGSKDDLAKLVSSPVFSPLVQFRKGRKELMLRTISRYQQEQQFEAIFELCKDCLLIEDENGQPSLMAADWKVWRQFIEAAAEIKNTKPDIEETVQQLLLKFIKSPNLRPIYKRIILLARVSAAFNLASNDEDDVVENEPASFRLKELISYVKSQGTNAACFDDIKAFAERLSPSALKYMAYEFVPKLAQATEDEIQSARISNLTFKLQYFAATCPCMYSTIPGEKPLRKCLVSGVEADASSPGPAFSTIAETALKAHQSLADLAPKSSAVEAEIRPELAVIIGLCMIQTAFPPSTDLSNIPASYTPLLRALLLLEHQLTLTPKHSIISLLLVQLHLRVGSSPRAREIWDTLGVKRTIMDSLAPIFYDRLSTISPALISPSDETGWELLDLLSSHFNVSLKLRMPRRLIDAFESGSYSSVIDIPEYMENLRWSCTRAMSLVEETRTDRIMGEHFSEVFTDPRFTEVADDMKLVETVDYGSFPSWDCSSQSPVYTRLRIGPPSTNRRAHLSLLSEAFHELLGNRPPPIYKASATAAIPDQVFVLESLSQLSNSFMKFSNGPRGDLTPQEATYFEVISLLSTLIPFATGINRAKPIPEEFFQIVDTLKIAIDTLKLELLPLTNTSEQVTTLSTLHSLAILRDTSVAIKNSAQWVIAFNDREKERDRSGKSNLPKEVMAQIKELVTVTETTLKEGKATVAKMKEQVFGRDFEPAVRAWIFEDADNILGVVGEAATKKLVKSWESNVKGWTQVVWS</sequence>